<feature type="domain" description="4'-phosphopantetheinyl transferase" evidence="11">
    <location>
        <begin position="5"/>
        <end position="122"/>
    </location>
</feature>
<dbReference type="Pfam" id="PF01648">
    <property type="entry name" value="ACPS"/>
    <property type="match status" value="1"/>
</dbReference>
<dbReference type="FunFam" id="3.90.470.20:FF:000001">
    <property type="entry name" value="Holo-[acyl-carrier-protein] synthase"/>
    <property type="match status" value="1"/>
</dbReference>
<organism evidence="12 13">
    <name type="scientific">Candidatus Arsenophonus lipoptenae</name>
    <dbReference type="NCBI Taxonomy" id="634113"/>
    <lineage>
        <taxon>Bacteria</taxon>
        <taxon>Pseudomonadati</taxon>
        <taxon>Pseudomonadota</taxon>
        <taxon>Gammaproteobacteria</taxon>
        <taxon>Enterobacterales</taxon>
        <taxon>Morganellaceae</taxon>
        <taxon>Arsenophonus</taxon>
    </lineage>
</organism>
<dbReference type="RefSeq" id="WP_066284125.1">
    <property type="nucleotide sequence ID" value="NZ_CP013920.1"/>
</dbReference>
<protein>
    <recommendedName>
        <fullName evidence="10">Holo-[acyl-carrier-protein] synthase</fullName>
        <shortName evidence="10">Holo-ACP synthase</shortName>
        <ecNumber evidence="10">2.7.8.7</ecNumber>
    </recommendedName>
    <alternativeName>
        <fullName evidence="10">4'-phosphopantetheinyl transferase AcpS</fullName>
    </alternativeName>
</protein>
<comment type="function">
    <text evidence="9">Transfers the 4'-phosphopantetheine moiety from coenzyme A to the 'Ser-36' of acyl-carrier-protein.</text>
</comment>
<dbReference type="InterPro" id="IPR008278">
    <property type="entry name" value="4-PPantetheinyl_Trfase_dom"/>
</dbReference>
<keyword evidence="10" id="KW-0963">Cytoplasm</keyword>
<dbReference type="KEGG" id="asy:AUT07_00675"/>
<name>A0A0X9VU10_9GAMM</name>
<dbReference type="GO" id="GO:0005737">
    <property type="term" value="C:cytoplasm"/>
    <property type="evidence" value="ECO:0007669"/>
    <property type="project" value="UniProtKB-SubCell"/>
</dbReference>
<dbReference type="EC" id="2.7.8.7" evidence="10"/>
<evidence type="ECO:0000256" key="1">
    <source>
        <dbReference type="ARBA" id="ARBA00022516"/>
    </source>
</evidence>
<dbReference type="NCBIfam" id="TIGR00556">
    <property type="entry name" value="pantethn_trn"/>
    <property type="match status" value="1"/>
</dbReference>
<evidence type="ECO:0000256" key="10">
    <source>
        <dbReference type="HAMAP-Rule" id="MF_00101"/>
    </source>
</evidence>
<dbReference type="HAMAP" id="MF_00101">
    <property type="entry name" value="AcpS"/>
    <property type="match status" value="1"/>
</dbReference>
<keyword evidence="3 10" id="KW-0479">Metal-binding</keyword>
<dbReference type="GO" id="GO:0008897">
    <property type="term" value="F:holo-[acyl-carrier-protein] synthase activity"/>
    <property type="evidence" value="ECO:0007669"/>
    <property type="project" value="UniProtKB-UniRule"/>
</dbReference>
<evidence type="ECO:0000256" key="2">
    <source>
        <dbReference type="ARBA" id="ARBA00022679"/>
    </source>
</evidence>
<evidence type="ECO:0000256" key="6">
    <source>
        <dbReference type="ARBA" id="ARBA00023098"/>
    </source>
</evidence>
<evidence type="ECO:0000313" key="13">
    <source>
        <dbReference type="Proteomes" id="UP000069926"/>
    </source>
</evidence>
<dbReference type="NCBIfam" id="TIGR00516">
    <property type="entry name" value="acpS"/>
    <property type="match status" value="1"/>
</dbReference>
<keyword evidence="1 10" id="KW-0444">Lipid biosynthesis</keyword>
<dbReference type="PATRIC" id="fig|634113.3.peg.635"/>
<comment type="cofactor">
    <cofactor evidence="10">
        <name>Mg(2+)</name>
        <dbReference type="ChEBI" id="CHEBI:18420"/>
    </cofactor>
</comment>
<feature type="binding site" evidence="10">
    <location>
        <position position="58"/>
    </location>
    <ligand>
        <name>Mg(2+)</name>
        <dbReference type="ChEBI" id="CHEBI:18420"/>
    </ligand>
</feature>
<dbReference type="InterPro" id="IPR002582">
    <property type="entry name" value="ACPS"/>
</dbReference>
<evidence type="ECO:0000313" key="12">
    <source>
        <dbReference type="EMBL" id="AMA65222.1"/>
    </source>
</evidence>
<gene>
    <name evidence="10 12" type="primary">acpS</name>
    <name evidence="12" type="ORF">AUT07_00675</name>
</gene>
<keyword evidence="4 10" id="KW-0276">Fatty acid metabolism</keyword>
<evidence type="ECO:0000256" key="5">
    <source>
        <dbReference type="ARBA" id="ARBA00022842"/>
    </source>
</evidence>
<evidence type="ECO:0000259" key="11">
    <source>
        <dbReference type="Pfam" id="PF01648"/>
    </source>
</evidence>
<dbReference type="Gene3D" id="3.90.470.20">
    <property type="entry name" value="4'-phosphopantetheinyl transferase domain"/>
    <property type="match status" value="1"/>
</dbReference>
<dbReference type="SUPFAM" id="SSF56214">
    <property type="entry name" value="4'-phosphopantetheinyl transferase"/>
    <property type="match status" value="1"/>
</dbReference>
<dbReference type="OrthoDB" id="517356at2"/>
<accession>A0A0X9VU10</accession>
<comment type="similarity">
    <text evidence="10">Belongs to the P-Pant transferase superfamily. AcpS family.</text>
</comment>
<reference evidence="12 13" key="1">
    <citation type="submission" date="2016-01" db="EMBL/GenBank/DDBJ databases">
        <title>Genome sequence of Ca. Arsenophonus lipopteni, the exclusive symbiont of a blood sucking fly Lipoptena cervi (Diptera: Hippoboscidae).</title>
        <authorList>
            <person name="Novakova E."/>
            <person name="Hypsa V."/>
            <person name="Nguyen P."/>
            <person name="Husnik F."/>
            <person name="Darby A.C."/>
        </authorList>
    </citation>
    <scope>NUCLEOTIDE SEQUENCE [LARGE SCALE GENOMIC DNA]</scope>
    <source>
        <strain evidence="12 13">CB</strain>
    </source>
</reference>
<evidence type="ECO:0000256" key="9">
    <source>
        <dbReference type="ARBA" id="ARBA00054726"/>
    </source>
</evidence>
<dbReference type="GO" id="GO:0000287">
    <property type="term" value="F:magnesium ion binding"/>
    <property type="evidence" value="ECO:0007669"/>
    <property type="project" value="UniProtKB-UniRule"/>
</dbReference>
<comment type="catalytic activity">
    <reaction evidence="8 10">
        <text>apo-[ACP] + CoA = holo-[ACP] + adenosine 3',5'-bisphosphate + H(+)</text>
        <dbReference type="Rhea" id="RHEA:12068"/>
        <dbReference type="Rhea" id="RHEA-COMP:9685"/>
        <dbReference type="Rhea" id="RHEA-COMP:9690"/>
        <dbReference type="ChEBI" id="CHEBI:15378"/>
        <dbReference type="ChEBI" id="CHEBI:29999"/>
        <dbReference type="ChEBI" id="CHEBI:57287"/>
        <dbReference type="ChEBI" id="CHEBI:58343"/>
        <dbReference type="ChEBI" id="CHEBI:64479"/>
        <dbReference type="EC" id="2.7.8.7"/>
    </reaction>
</comment>
<proteinExistence type="inferred from homology"/>
<dbReference type="EMBL" id="CP013920">
    <property type="protein sequence ID" value="AMA65222.1"/>
    <property type="molecule type" value="Genomic_DNA"/>
</dbReference>
<dbReference type="Proteomes" id="UP000069926">
    <property type="component" value="Chromosome"/>
</dbReference>
<feature type="binding site" evidence="10">
    <location>
        <position position="9"/>
    </location>
    <ligand>
        <name>Mg(2+)</name>
        <dbReference type="ChEBI" id="CHEBI:18420"/>
    </ligand>
</feature>
<keyword evidence="2 10" id="KW-0808">Transferase</keyword>
<keyword evidence="13" id="KW-1185">Reference proteome</keyword>
<evidence type="ECO:0000256" key="3">
    <source>
        <dbReference type="ARBA" id="ARBA00022723"/>
    </source>
</evidence>
<dbReference type="STRING" id="634113.AUT07_00675"/>
<dbReference type="InterPro" id="IPR037143">
    <property type="entry name" value="4-PPantetheinyl_Trfase_dom_sf"/>
</dbReference>
<dbReference type="InterPro" id="IPR004568">
    <property type="entry name" value="Ppantetheine-prot_Trfase_dom"/>
</dbReference>
<sequence>MAIIGLGIDLVEIIRIKKITHRLKDRLAKRILSDQELIIYQNHSQSVRFLSKRFAVKEAAIKALGIGIRNGLTFNQFEVFNDKLGKPVLNLLSQAKILSKTFGIKHIHVSLSDEQHYVCAIVIMET</sequence>
<keyword evidence="6 10" id="KW-0443">Lipid metabolism</keyword>
<evidence type="ECO:0000256" key="7">
    <source>
        <dbReference type="ARBA" id="ARBA00023160"/>
    </source>
</evidence>
<evidence type="ECO:0000256" key="8">
    <source>
        <dbReference type="ARBA" id="ARBA00050875"/>
    </source>
</evidence>
<dbReference type="GO" id="GO:0006633">
    <property type="term" value="P:fatty acid biosynthetic process"/>
    <property type="evidence" value="ECO:0007669"/>
    <property type="project" value="UniProtKB-UniRule"/>
</dbReference>
<comment type="subcellular location">
    <subcellularLocation>
        <location evidence="10">Cytoplasm</location>
    </subcellularLocation>
</comment>
<comment type="function">
    <text evidence="10">Transfers the 4'-phosphopantetheine moiety from coenzyme A to a Ser of acyl-carrier-protein.</text>
</comment>
<evidence type="ECO:0000256" key="4">
    <source>
        <dbReference type="ARBA" id="ARBA00022832"/>
    </source>
</evidence>
<dbReference type="AlphaFoldDB" id="A0A0X9VU10"/>
<keyword evidence="7 10" id="KW-0275">Fatty acid biosynthesis</keyword>
<keyword evidence="5 10" id="KW-0460">Magnesium</keyword>